<name>A0ABU7QPR4_AVIPA</name>
<reference evidence="10 11" key="1">
    <citation type="journal article" date="2022" name="Front. Microbiol.">
        <title>Commensal bacteria contribute to the growth of multidrug-resistant Avibacterium paragallinarum in chickens.</title>
        <authorList>
            <person name="Zhu J."/>
            <person name="Chen Y."/>
            <person name="Wu Y."/>
            <person name="Wang Y."/>
            <person name="Zhu K."/>
        </authorList>
    </citation>
    <scope>NUCLEOTIDE SEQUENCE [LARGE SCALE GENOMIC DNA]</scope>
    <source>
        <strain evidence="10 11">AV12</strain>
    </source>
</reference>
<evidence type="ECO:0000256" key="7">
    <source>
        <dbReference type="ARBA" id="ARBA00022842"/>
    </source>
</evidence>
<evidence type="ECO:0000313" key="11">
    <source>
        <dbReference type="Proteomes" id="UP001352533"/>
    </source>
</evidence>
<comment type="function">
    <text evidence="9">CRISPR (clustered regularly interspaced short palindromic repeat), is an adaptive immune system that provides protection against mobile genetic elements (viruses, transposable elements and conjugative plasmids). CRISPR clusters contain sequences complementary to antecedent mobile elements and target invading nucleic acids. CRISPR clusters are transcribed and processed into CRISPR RNA (crRNA). Functions as a ssRNA-specific endoribonuclease. Involved in the integration of spacer DNA into the CRISPR cassette.</text>
</comment>
<evidence type="ECO:0000256" key="9">
    <source>
        <dbReference type="HAMAP-Rule" id="MF_01471"/>
    </source>
</evidence>
<evidence type="ECO:0000256" key="2">
    <source>
        <dbReference type="ARBA" id="ARBA00009959"/>
    </source>
</evidence>
<sequence>MQYLLGYDISDEKRLQRVHRKMVKYATPIQYSVFLFEGDRNALQKCIDDILRLIHKKQDDFRVYPLPSNAKQWQLGEAILPEGIIWTALPPNNEGKVSQKIVA</sequence>
<dbReference type="CDD" id="cd09725">
    <property type="entry name" value="Cas2_I_II_III"/>
    <property type="match status" value="1"/>
</dbReference>
<dbReference type="InterPro" id="IPR019199">
    <property type="entry name" value="Virulence_VapD/CRISPR_Cas2"/>
</dbReference>
<keyword evidence="4 9" id="KW-0479">Metal-binding</keyword>
<dbReference type="RefSeq" id="WP_194751081.1">
    <property type="nucleotide sequence ID" value="NZ_JACEWB010000008.1"/>
</dbReference>
<dbReference type="HAMAP" id="MF_01471">
    <property type="entry name" value="Cas2"/>
    <property type="match status" value="1"/>
</dbReference>
<keyword evidence="5 9" id="KW-0255">Endonuclease</keyword>
<dbReference type="Proteomes" id="UP001352533">
    <property type="component" value="Unassembled WGS sequence"/>
</dbReference>
<dbReference type="NCBIfam" id="TIGR01573">
    <property type="entry name" value="cas2"/>
    <property type="match status" value="1"/>
</dbReference>
<evidence type="ECO:0000256" key="1">
    <source>
        <dbReference type="ARBA" id="ARBA00001946"/>
    </source>
</evidence>
<accession>A0ABU7QPR4</accession>
<dbReference type="InterPro" id="IPR021127">
    <property type="entry name" value="CRISPR_associated_Cas2"/>
</dbReference>
<dbReference type="PANTHER" id="PTHR34405:SF3">
    <property type="entry name" value="CRISPR-ASSOCIATED ENDORIBONUCLEASE CAS2 3"/>
    <property type="match status" value="1"/>
</dbReference>
<evidence type="ECO:0000256" key="5">
    <source>
        <dbReference type="ARBA" id="ARBA00022759"/>
    </source>
</evidence>
<comment type="caution">
    <text evidence="10">The sequence shown here is derived from an EMBL/GenBank/DDBJ whole genome shotgun (WGS) entry which is preliminary data.</text>
</comment>
<feature type="binding site" evidence="9">
    <location>
        <position position="8"/>
    </location>
    <ligand>
        <name>Mg(2+)</name>
        <dbReference type="ChEBI" id="CHEBI:18420"/>
        <note>catalytic</note>
    </ligand>
</feature>
<dbReference type="Pfam" id="PF09827">
    <property type="entry name" value="CRISPR_Cas2"/>
    <property type="match status" value="1"/>
</dbReference>
<evidence type="ECO:0000256" key="6">
    <source>
        <dbReference type="ARBA" id="ARBA00022801"/>
    </source>
</evidence>
<dbReference type="EC" id="3.1.-.-" evidence="9"/>
<evidence type="ECO:0000313" key="10">
    <source>
        <dbReference type="EMBL" id="MEE6112585.1"/>
    </source>
</evidence>
<organism evidence="10 11">
    <name type="scientific">Avibacterium paragallinarum</name>
    <name type="common">Haemophilus gallinarum</name>
    <dbReference type="NCBI Taxonomy" id="728"/>
    <lineage>
        <taxon>Bacteria</taxon>
        <taxon>Pseudomonadati</taxon>
        <taxon>Pseudomonadota</taxon>
        <taxon>Gammaproteobacteria</taxon>
        <taxon>Pasteurellales</taxon>
        <taxon>Pasteurellaceae</taxon>
        <taxon>Avibacterium</taxon>
    </lineage>
</organism>
<keyword evidence="3 9" id="KW-0540">Nuclease</keyword>
<comment type="similarity">
    <text evidence="2 9">Belongs to the CRISPR-associated endoribonuclease Cas2 protein family.</text>
</comment>
<comment type="subunit">
    <text evidence="9">Homodimer, forms a heterotetramer with a Cas1 homodimer.</text>
</comment>
<dbReference type="EMBL" id="JAMDKS010000008">
    <property type="protein sequence ID" value="MEE6112585.1"/>
    <property type="molecule type" value="Genomic_DNA"/>
</dbReference>
<keyword evidence="7 9" id="KW-0460">Magnesium</keyword>
<gene>
    <name evidence="9 10" type="primary">cas2</name>
    <name evidence="10" type="ORF">M5S25_05135</name>
</gene>
<keyword evidence="11" id="KW-1185">Reference proteome</keyword>
<proteinExistence type="inferred from homology"/>
<dbReference type="Gene3D" id="3.30.70.240">
    <property type="match status" value="1"/>
</dbReference>
<evidence type="ECO:0000256" key="8">
    <source>
        <dbReference type="ARBA" id="ARBA00023118"/>
    </source>
</evidence>
<keyword evidence="6 9" id="KW-0378">Hydrolase</keyword>
<keyword evidence="8 9" id="KW-0051">Antiviral defense</keyword>
<evidence type="ECO:0000256" key="3">
    <source>
        <dbReference type="ARBA" id="ARBA00022722"/>
    </source>
</evidence>
<protein>
    <recommendedName>
        <fullName evidence="9">CRISPR-associated endoribonuclease Cas2</fullName>
        <ecNumber evidence="9">3.1.-.-</ecNumber>
    </recommendedName>
</protein>
<comment type="cofactor">
    <cofactor evidence="1 9">
        <name>Mg(2+)</name>
        <dbReference type="ChEBI" id="CHEBI:18420"/>
    </cofactor>
</comment>
<dbReference type="PANTHER" id="PTHR34405">
    <property type="entry name" value="CRISPR-ASSOCIATED ENDORIBONUCLEASE CAS2"/>
    <property type="match status" value="1"/>
</dbReference>
<evidence type="ECO:0000256" key="4">
    <source>
        <dbReference type="ARBA" id="ARBA00022723"/>
    </source>
</evidence>
<dbReference type="SUPFAM" id="SSF143430">
    <property type="entry name" value="TTP0101/SSO1404-like"/>
    <property type="match status" value="1"/>
</dbReference>
<dbReference type="GO" id="GO:0004519">
    <property type="term" value="F:endonuclease activity"/>
    <property type="evidence" value="ECO:0007669"/>
    <property type="project" value="UniProtKB-KW"/>
</dbReference>